<dbReference type="InParanoid" id="E4XMU1"/>
<dbReference type="EMBL" id="FN653079">
    <property type="protein sequence ID" value="CBY19834.1"/>
    <property type="molecule type" value="Genomic_DNA"/>
</dbReference>
<dbReference type="InterPro" id="IPR000953">
    <property type="entry name" value="Chromo/chromo_shadow_dom"/>
</dbReference>
<name>E4XMU1_OIKDI</name>
<organism evidence="5">
    <name type="scientific">Oikopleura dioica</name>
    <name type="common">Tunicate</name>
    <dbReference type="NCBI Taxonomy" id="34765"/>
    <lineage>
        <taxon>Eukaryota</taxon>
        <taxon>Metazoa</taxon>
        <taxon>Chordata</taxon>
        <taxon>Tunicata</taxon>
        <taxon>Appendicularia</taxon>
        <taxon>Copelata</taxon>
        <taxon>Oikopleuridae</taxon>
        <taxon>Oikopleura</taxon>
    </lineage>
</organism>
<dbReference type="CDD" id="cd00024">
    <property type="entry name" value="CD_CSD"/>
    <property type="match status" value="1"/>
</dbReference>
<evidence type="ECO:0000256" key="3">
    <source>
        <dbReference type="SAM" id="MobiDB-lite"/>
    </source>
</evidence>
<dbReference type="PROSITE" id="PS00598">
    <property type="entry name" value="CHROMO_1"/>
    <property type="match status" value="1"/>
</dbReference>
<evidence type="ECO:0000313" key="5">
    <source>
        <dbReference type="EMBL" id="CBY19834.1"/>
    </source>
</evidence>
<evidence type="ECO:0000256" key="1">
    <source>
        <dbReference type="ARBA" id="ARBA00004123"/>
    </source>
</evidence>
<evidence type="ECO:0000313" key="6">
    <source>
        <dbReference type="Proteomes" id="UP000001307"/>
    </source>
</evidence>
<comment type="subcellular location">
    <subcellularLocation>
        <location evidence="1">Nucleus</location>
    </subcellularLocation>
</comment>
<dbReference type="GO" id="GO:0005634">
    <property type="term" value="C:nucleus"/>
    <property type="evidence" value="ECO:0007669"/>
    <property type="project" value="UniProtKB-SubCell"/>
</dbReference>
<evidence type="ECO:0000256" key="2">
    <source>
        <dbReference type="ARBA" id="ARBA00023242"/>
    </source>
</evidence>
<dbReference type="PROSITE" id="PS50013">
    <property type="entry name" value="CHROMO_2"/>
    <property type="match status" value="1"/>
</dbReference>
<dbReference type="PRINTS" id="PR00504">
    <property type="entry name" value="CHROMODOMAIN"/>
</dbReference>
<proteinExistence type="predicted"/>
<dbReference type="InterPro" id="IPR051219">
    <property type="entry name" value="Heterochromatin_chromo-domain"/>
</dbReference>
<dbReference type="Proteomes" id="UP000001307">
    <property type="component" value="Unassembled WGS sequence"/>
</dbReference>
<dbReference type="AlphaFoldDB" id="E4XMU1"/>
<dbReference type="SUPFAM" id="SSF54160">
    <property type="entry name" value="Chromo domain-like"/>
    <property type="match status" value="1"/>
</dbReference>
<dbReference type="InterPro" id="IPR016197">
    <property type="entry name" value="Chromo-like_dom_sf"/>
</dbReference>
<sequence>MSGTEDEEYEVEIILGKRKRKGGIEYLIKWAGYDNSQNTWEPEENLDCADRINDFEEKNQAKELLKKEKKTRERTKSKEKRKSKRSTRNTPEISEMPKIHEPKIPPLRITGLKRKRSEEIEEEAHLTDQPSLVHFYFNSVKNIILTHKTCDFEPVKQNRDKFSRNKKR</sequence>
<dbReference type="SMART" id="SM00298">
    <property type="entry name" value="CHROMO"/>
    <property type="match status" value="1"/>
</dbReference>
<evidence type="ECO:0000259" key="4">
    <source>
        <dbReference type="PROSITE" id="PS50013"/>
    </source>
</evidence>
<protein>
    <recommendedName>
        <fullName evidence="4">Chromo domain-containing protein</fullName>
    </recommendedName>
</protein>
<dbReference type="InterPro" id="IPR017984">
    <property type="entry name" value="Chromo_dom_subgr"/>
</dbReference>
<feature type="region of interest" description="Disordered" evidence="3">
    <location>
        <begin position="59"/>
        <end position="110"/>
    </location>
</feature>
<dbReference type="OrthoDB" id="1918685at2759"/>
<dbReference type="Gene3D" id="2.40.50.40">
    <property type="match status" value="1"/>
</dbReference>
<feature type="compositionally biased region" description="Basic and acidic residues" evidence="3">
    <location>
        <begin position="59"/>
        <end position="76"/>
    </location>
</feature>
<reference evidence="5" key="1">
    <citation type="journal article" date="2010" name="Science">
        <title>Plasticity of animal genome architecture unmasked by rapid evolution of a pelagic tunicate.</title>
        <authorList>
            <person name="Denoeud F."/>
            <person name="Henriet S."/>
            <person name="Mungpakdee S."/>
            <person name="Aury J.M."/>
            <person name="Da Silva C."/>
            <person name="Brinkmann H."/>
            <person name="Mikhaleva J."/>
            <person name="Olsen L.C."/>
            <person name="Jubin C."/>
            <person name="Canestro C."/>
            <person name="Bouquet J.M."/>
            <person name="Danks G."/>
            <person name="Poulain J."/>
            <person name="Campsteijn C."/>
            <person name="Adamski M."/>
            <person name="Cross I."/>
            <person name="Yadetie F."/>
            <person name="Muffato M."/>
            <person name="Louis A."/>
            <person name="Butcher S."/>
            <person name="Tsagkogeorga G."/>
            <person name="Konrad A."/>
            <person name="Singh S."/>
            <person name="Jensen M.F."/>
            <person name="Cong E.H."/>
            <person name="Eikeseth-Otteraa H."/>
            <person name="Noel B."/>
            <person name="Anthouard V."/>
            <person name="Porcel B.M."/>
            <person name="Kachouri-Lafond R."/>
            <person name="Nishino A."/>
            <person name="Ugolini M."/>
            <person name="Chourrout P."/>
            <person name="Nishida H."/>
            <person name="Aasland R."/>
            <person name="Huzurbazar S."/>
            <person name="Westhof E."/>
            <person name="Delsuc F."/>
            <person name="Lehrach H."/>
            <person name="Reinhardt R."/>
            <person name="Weissenbach J."/>
            <person name="Roy S.W."/>
            <person name="Artiguenave F."/>
            <person name="Postlethwait J.H."/>
            <person name="Manak J.R."/>
            <person name="Thompson E.M."/>
            <person name="Jaillon O."/>
            <person name="Du Pasquier L."/>
            <person name="Boudinot P."/>
            <person name="Liberles D.A."/>
            <person name="Volff J.N."/>
            <person name="Philippe H."/>
            <person name="Lenhard B."/>
            <person name="Roest Crollius H."/>
            <person name="Wincker P."/>
            <person name="Chourrout D."/>
        </authorList>
    </citation>
    <scope>NUCLEOTIDE SEQUENCE [LARGE SCALE GENOMIC DNA]</scope>
</reference>
<keyword evidence="6" id="KW-1185">Reference proteome</keyword>
<dbReference type="Pfam" id="PF00385">
    <property type="entry name" value="Chromo"/>
    <property type="match status" value="1"/>
</dbReference>
<dbReference type="InterPro" id="IPR023780">
    <property type="entry name" value="Chromo_domain"/>
</dbReference>
<keyword evidence="2" id="KW-0539">Nucleus</keyword>
<gene>
    <name evidence="5" type="ORF">GSOID_T00015488001</name>
</gene>
<feature type="domain" description="Chromo" evidence="4">
    <location>
        <begin position="9"/>
        <end position="67"/>
    </location>
</feature>
<dbReference type="InterPro" id="IPR023779">
    <property type="entry name" value="Chromodomain_CS"/>
</dbReference>
<dbReference type="PANTHER" id="PTHR22812">
    <property type="entry name" value="CHROMOBOX PROTEIN"/>
    <property type="match status" value="1"/>
</dbReference>
<feature type="compositionally biased region" description="Basic residues" evidence="3">
    <location>
        <begin position="77"/>
        <end position="87"/>
    </location>
</feature>
<accession>E4XMU1</accession>